<evidence type="ECO:0000313" key="1">
    <source>
        <dbReference type="EMBL" id="MDM4019563.1"/>
    </source>
</evidence>
<sequence>TLLFPEFTMFGRDPVITNVPLTPKPVKRKATSIALTLLVACVALGLVLHFPRGESDVELGLRTDLKISEVWRVRLIDKTSFPSMSRRHAREEALFVRSGGRKHILALAYRHPNSPSKREAQWMIAETSMMFDDGHDEWIRHERTFYHFPSRDEIAQFRDDAPWY</sequence>
<comment type="caution">
    <text evidence="1">The sequence shown here is derived from an EMBL/GenBank/DDBJ whole genome shotgun (WGS) entry which is preliminary data.</text>
</comment>
<proteinExistence type="predicted"/>
<accession>A0ABT7PSU4</accession>
<dbReference type="Proteomes" id="UP001239462">
    <property type="component" value="Unassembled WGS sequence"/>
</dbReference>
<keyword evidence="2" id="KW-1185">Reference proteome</keyword>
<gene>
    <name evidence="1" type="ORF">QTN89_29185</name>
</gene>
<protein>
    <submittedName>
        <fullName evidence="1">Uncharacterized protein</fullName>
    </submittedName>
</protein>
<evidence type="ECO:0000313" key="2">
    <source>
        <dbReference type="Proteomes" id="UP001239462"/>
    </source>
</evidence>
<name>A0ABT7PSU4_9BACT</name>
<organism evidence="1 2">
    <name type="scientific">Roseiconus lacunae</name>
    <dbReference type="NCBI Taxonomy" id="2605694"/>
    <lineage>
        <taxon>Bacteria</taxon>
        <taxon>Pseudomonadati</taxon>
        <taxon>Planctomycetota</taxon>
        <taxon>Planctomycetia</taxon>
        <taxon>Pirellulales</taxon>
        <taxon>Pirellulaceae</taxon>
        <taxon>Roseiconus</taxon>
    </lineage>
</organism>
<dbReference type="RefSeq" id="WP_289167685.1">
    <property type="nucleotide sequence ID" value="NZ_JASZZN010000148.1"/>
</dbReference>
<feature type="non-terminal residue" evidence="1">
    <location>
        <position position="1"/>
    </location>
</feature>
<dbReference type="EMBL" id="JASZZN010000148">
    <property type="protein sequence ID" value="MDM4019563.1"/>
    <property type="molecule type" value="Genomic_DNA"/>
</dbReference>
<reference evidence="1 2" key="1">
    <citation type="submission" date="2023-06" db="EMBL/GenBank/DDBJ databases">
        <title>Roseiconus lacunae JC819 isolated from Gulf of Mannar region, Tamil Nadu.</title>
        <authorList>
            <person name="Pk S."/>
            <person name="Ch S."/>
            <person name="Ch V.R."/>
        </authorList>
    </citation>
    <scope>NUCLEOTIDE SEQUENCE [LARGE SCALE GENOMIC DNA]</scope>
    <source>
        <strain evidence="1 2">JC819</strain>
    </source>
</reference>